<sequence>MWAAIRSINPWRTVLDNNVIRRKRPDSRGASFLFESGSQSLRNPDAVHGGRGNASGIAGTLPAGENTPDGGLESEVPEDADRGGRTGLNAC</sequence>
<gene>
    <name evidence="2" type="ORF">SDC9_196647</name>
</gene>
<accession>A0A645IL39</accession>
<proteinExistence type="predicted"/>
<dbReference type="AlphaFoldDB" id="A0A645IL39"/>
<name>A0A645IL39_9ZZZZ</name>
<feature type="region of interest" description="Disordered" evidence="1">
    <location>
        <begin position="26"/>
        <end position="91"/>
    </location>
</feature>
<comment type="caution">
    <text evidence="2">The sequence shown here is derived from an EMBL/GenBank/DDBJ whole genome shotgun (WGS) entry which is preliminary data.</text>
</comment>
<protein>
    <submittedName>
        <fullName evidence="2">Uncharacterized protein</fullName>
    </submittedName>
</protein>
<organism evidence="2">
    <name type="scientific">bioreactor metagenome</name>
    <dbReference type="NCBI Taxonomy" id="1076179"/>
    <lineage>
        <taxon>unclassified sequences</taxon>
        <taxon>metagenomes</taxon>
        <taxon>ecological metagenomes</taxon>
    </lineage>
</organism>
<dbReference type="EMBL" id="VSSQ01111915">
    <property type="protein sequence ID" value="MPN49034.1"/>
    <property type="molecule type" value="Genomic_DNA"/>
</dbReference>
<evidence type="ECO:0000313" key="2">
    <source>
        <dbReference type="EMBL" id="MPN49034.1"/>
    </source>
</evidence>
<evidence type="ECO:0000256" key="1">
    <source>
        <dbReference type="SAM" id="MobiDB-lite"/>
    </source>
</evidence>
<reference evidence="2" key="1">
    <citation type="submission" date="2019-08" db="EMBL/GenBank/DDBJ databases">
        <authorList>
            <person name="Kucharzyk K."/>
            <person name="Murdoch R.W."/>
            <person name="Higgins S."/>
            <person name="Loffler F."/>
        </authorList>
    </citation>
    <scope>NUCLEOTIDE SEQUENCE</scope>
</reference>